<evidence type="ECO:0000313" key="2">
    <source>
        <dbReference type="EMBL" id="GET90768.1"/>
    </source>
</evidence>
<organism evidence="2 3">
    <name type="scientific">Leishmania tarentolae</name>
    <name type="common">Sauroleishmania tarentolae</name>
    <dbReference type="NCBI Taxonomy" id="5689"/>
    <lineage>
        <taxon>Eukaryota</taxon>
        <taxon>Discoba</taxon>
        <taxon>Euglenozoa</taxon>
        <taxon>Kinetoplastea</taxon>
        <taxon>Metakinetoplastina</taxon>
        <taxon>Trypanosomatida</taxon>
        <taxon>Trypanosomatidae</taxon>
        <taxon>Leishmaniinae</taxon>
        <taxon>Leishmania</taxon>
        <taxon>lizard Leishmania</taxon>
    </lineage>
</organism>
<gene>
    <name evidence="1" type="ORF">LtaPh_3016841</name>
    <name evidence="2" type="ORF">LtaPh_3017001</name>
</gene>
<dbReference type="EMBL" id="BLBS01000043">
    <property type="protein sequence ID" value="GET90764.1"/>
    <property type="molecule type" value="Genomic_DNA"/>
</dbReference>
<dbReference type="VEuPathDB" id="TriTrypDB:LtaPh_3016841"/>
<name>A0A640KN50_LEITA</name>
<dbReference type="Proteomes" id="UP000419144">
    <property type="component" value="Unassembled WGS sequence"/>
</dbReference>
<accession>A0A640KN50</accession>
<dbReference type="EMBL" id="BLBS01000043">
    <property type="protein sequence ID" value="GET90768.1"/>
    <property type="molecule type" value="Genomic_DNA"/>
</dbReference>
<reference evidence="2 3" key="1">
    <citation type="submission" date="2019-11" db="EMBL/GenBank/DDBJ databases">
        <title>Leishmania tarentolae CDS.</title>
        <authorList>
            <person name="Goto Y."/>
            <person name="Yamagishi J."/>
        </authorList>
    </citation>
    <scope>NUCLEOTIDE SEQUENCE [LARGE SCALE GENOMIC DNA]</scope>
    <source>
        <strain evidence="2 3">Parrot Tar II</strain>
    </source>
</reference>
<dbReference type="VEuPathDB" id="TriTrypDB:LtaPh_3017001"/>
<dbReference type="AlphaFoldDB" id="A0A640KN50"/>
<keyword evidence="3" id="KW-1185">Reference proteome</keyword>
<evidence type="ECO:0000313" key="3">
    <source>
        <dbReference type="Proteomes" id="UP000419144"/>
    </source>
</evidence>
<comment type="caution">
    <text evidence="2">The sequence shown here is derived from an EMBL/GenBank/DDBJ whole genome shotgun (WGS) entry which is preliminary data.</text>
</comment>
<sequence>MIEGAAAELLVCRRRVVHPVHGAHRQQLHPVKLHECHQKCDETAAHVDPAGLVHGRSNLPVRLRVLFEVSEQFASAEDRLQRVHNGHADKHDREDANLIAHHPHHEDGHGQLLQGLRADVVQASHDAMTGDLLVGHLLRRGVGIGHCRSHRLKAEGEV</sequence>
<evidence type="ECO:0000313" key="1">
    <source>
        <dbReference type="EMBL" id="GET90764.1"/>
    </source>
</evidence>
<proteinExistence type="predicted"/>
<protein>
    <submittedName>
        <fullName evidence="2">Uncharacterized protein</fullName>
    </submittedName>
</protein>